<organism evidence="1 2">
    <name type="scientific">Adineta ricciae</name>
    <name type="common">Rotifer</name>
    <dbReference type="NCBI Taxonomy" id="249248"/>
    <lineage>
        <taxon>Eukaryota</taxon>
        <taxon>Metazoa</taxon>
        <taxon>Spiralia</taxon>
        <taxon>Gnathifera</taxon>
        <taxon>Rotifera</taxon>
        <taxon>Eurotatoria</taxon>
        <taxon>Bdelloidea</taxon>
        <taxon>Adinetida</taxon>
        <taxon>Adinetidae</taxon>
        <taxon>Adineta</taxon>
    </lineage>
</organism>
<dbReference type="Proteomes" id="UP000663828">
    <property type="component" value="Unassembled WGS sequence"/>
</dbReference>
<reference evidence="1" key="1">
    <citation type="submission" date="2021-02" db="EMBL/GenBank/DDBJ databases">
        <authorList>
            <person name="Nowell W R."/>
        </authorList>
    </citation>
    <scope>NUCLEOTIDE SEQUENCE</scope>
</reference>
<gene>
    <name evidence="1" type="ORF">XAT740_LOCUS60070</name>
</gene>
<evidence type="ECO:0000313" key="2">
    <source>
        <dbReference type="Proteomes" id="UP000663828"/>
    </source>
</evidence>
<dbReference type="EMBL" id="CAJNOR010014486">
    <property type="protein sequence ID" value="CAF1678451.1"/>
    <property type="molecule type" value="Genomic_DNA"/>
</dbReference>
<sequence length="86" mass="9917">MIANPTDVHRTVLDHRQISFTMARIPIEVENEIDRFCNNVKQSTYTHSRDLALATILILKKLIGESKWANASELITLIRSYAHRIN</sequence>
<feature type="non-terminal residue" evidence="1">
    <location>
        <position position="86"/>
    </location>
</feature>
<protein>
    <submittedName>
        <fullName evidence="1">Uncharacterized protein</fullName>
    </submittedName>
</protein>
<keyword evidence="2" id="KW-1185">Reference proteome</keyword>
<name>A0A816GVV3_ADIRI</name>
<dbReference type="AlphaFoldDB" id="A0A816GVV3"/>
<comment type="caution">
    <text evidence="1">The sequence shown here is derived from an EMBL/GenBank/DDBJ whole genome shotgun (WGS) entry which is preliminary data.</text>
</comment>
<proteinExistence type="predicted"/>
<evidence type="ECO:0000313" key="1">
    <source>
        <dbReference type="EMBL" id="CAF1678451.1"/>
    </source>
</evidence>
<accession>A0A816GVV3</accession>